<dbReference type="PROSITE" id="PS50943">
    <property type="entry name" value="HTH_CROC1"/>
    <property type="match status" value="1"/>
</dbReference>
<protein>
    <recommendedName>
        <fullName evidence="2">HTH cro/C1-type domain-containing protein</fullName>
    </recommendedName>
</protein>
<dbReference type="OrthoDB" id="5184241at2"/>
<name>B2GGX1_KOCRD</name>
<dbReference type="eggNOG" id="COG2522">
    <property type="taxonomic scope" value="Bacteria"/>
</dbReference>
<reference evidence="3 4" key="1">
    <citation type="journal article" date="2008" name="J. Bacteriol.">
        <title>Complete genome sequence of the soil actinomycete Kocuria rhizophila.</title>
        <authorList>
            <person name="Takarada H."/>
            <person name="Sekine M."/>
            <person name="Kosugi H."/>
            <person name="Matsuo Y."/>
            <person name="Fujisawa T."/>
            <person name="Omata S."/>
            <person name="Kishi E."/>
            <person name="Shimizu A."/>
            <person name="Tsukatani N."/>
            <person name="Tanikawa S."/>
            <person name="Fujita N."/>
            <person name="Harayama S."/>
        </authorList>
    </citation>
    <scope>NUCLEOTIDE SEQUENCE [LARGE SCALE GENOMIC DNA]</scope>
    <source>
        <strain evidence="4">ATCC 9341 / DSM 348 / NBRC 103217 / DC2201</strain>
    </source>
</reference>
<dbReference type="KEGG" id="krh:KRH_11970"/>
<accession>B2GGX1</accession>
<dbReference type="CDD" id="cd00093">
    <property type="entry name" value="HTH_XRE"/>
    <property type="match status" value="1"/>
</dbReference>
<feature type="region of interest" description="Disordered" evidence="1">
    <location>
        <begin position="196"/>
        <end position="245"/>
    </location>
</feature>
<evidence type="ECO:0000313" key="4">
    <source>
        <dbReference type="Proteomes" id="UP000008838"/>
    </source>
</evidence>
<dbReference type="HOGENOM" id="CLU_077332_1_1_11"/>
<proteinExistence type="predicted"/>
<evidence type="ECO:0000259" key="2">
    <source>
        <dbReference type="PROSITE" id="PS50943"/>
    </source>
</evidence>
<dbReference type="RefSeq" id="WP_012398265.1">
    <property type="nucleotide sequence ID" value="NC_010617.1"/>
</dbReference>
<feature type="domain" description="HTH cro/C1-type" evidence="2">
    <location>
        <begin position="149"/>
        <end position="168"/>
    </location>
</feature>
<dbReference type="AlphaFoldDB" id="B2GGX1"/>
<dbReference type="Gene3D" id="1.10.10.60">
    <property type="entry name" value="Homeodomain-like"/>
    <property type="match status" value="1"/>
</dbReference>
<evidence type="ECO:0000313" key="3">
    <source>
        <dbReference type="EMBL" id="BAG29544.1"/>
    </source>
</evidence>
<keyword evidence="4" id="KW-1185">Reference proteome</keyword>
<dbReference type="Proteomes" id="UP000008838">
    <property type="component" value="Chromosome"/>
</dbReference>
<feature type="compositionally biased region" description="Low complexity" evidence="1">
    <location>
        <begin position="196"/>
        <end position="216"/>
    </location>
</feature>
<dbReference type="STRING" id="378753.KRH_11970"/>
<organism evidence="3 4">
    <name type="scientific">Kocuria rhizophila (strain ATCC 9341 / DSM 348 / NBRC 103217 / DC2201)</name>
    <dbReference type="NCBI Taxonomy" id="378753"/>
    <lineage>
        <taxon>Bacteria</taxon>
        <taxon>Bacillati</taxon>
        <taxon>Actinomycetota</taxon>
        <taxon>Actinomycetes</taxon>
        <taxon>Micrococcales</taxon>
        <taxon>Micrococcaceae</taxon>
        <taxon>Kocuria</taxon>
    </lineage>
</organism>
<dbReference type="InterPro" id="IPR001387">
    <property type="entry name" value="Cro/C1-type_HTH"/>
</dbReference>
<feature type="compositionally biased region" description="Polar residues" evidence="1">
    <location>
        <begin position="230"/>
        <end position="245"/>
    </location>
</feature>
<evidence type="ECO:0000256" key="1">
    <source>
        <dbReference type="SAM" id="MobiDB-lite"/>
    </source>
</evidence>
<gene>
    <name evidence="3" type="ordered locus">KRH_11970</name>
</gene>
<dbReference type="EMBL" id="AP009152">
    <property type="protein sequence ID" value="BAG29544.1"/>
    <property type="molecule type" value="Genomic_DNA"/>
</dbReference>
<sequence>MFALTVDRRDSRADAEWLDMREHLDACRRNLPRPLVAWDITAGDELQALYDDAAPALQAVLALADAGSWHVGLGVGDVDRPLAQAARENTGAAFVAAREAVQAAKDAGGPAVRGGEWAERADALLGLLCAVRERRTDSGAAAVALAETGMTQQQMAKHLGITQSSVSRRLDAALWHQEHAAREALTAVLELADGAAAAPPRRSPARSTSRLATSTPVEHGHGHSARQDAPAQTTHAVSSRGGTPS</sequence>